<keyword evidence="1" id="KW-0812">Transmembrane</keyword>
<name>A0ABT2G806_9BACT</name>
<reference evidence="2 3" key="1">
    <citation type="submission" date="2022-08" db="EMBL/GenBank/DDBJ databases">
        <title>Algoriphagus sp. CAU 1643 isolated from mud.</title>
        <authorList>
            <person name="Kim W."/>
        </authorList>
    </citation>
    <scope>NUCLEOTIDE SEQUENCE [LARGE SCALE GENOMIC DNA]</scope>
    <source>
        <strain evidence="2 3">CAU 1643</strain>
    </source>
</reference>
<keyword evidence="3" id="KW-1185">Reference proteome</keyword>
<feature type="transmembrane region" description="Helical" evidence="1">
    <location>
        <begin position="73"/>
        <end position="98"/>
    </location>
</feature>
<proteinExistence type="predicted"/>
<dbReference type="Proteomes" id="UP001206788">
    <property type="component" value="Unassembled WGS sequence"/>
</dbReference>
<keyword evidence="1" id="KW-0472">Membrane</keyword>
<evidence type="ECO:0000313" key="2">
    <source>
        <dbReference type="EMBL" id="MCS5491402.1"/>
    </source>
</evidence>
<evidence type="ECO:0000313" key="3">
    <source>
        <dbReference type="Proteomes" id="UP001206788"/>
    </source>
</evidence>
<organism evidence="2 3">
    <name type="scientific">Algoriphagus limi</name>
    <dbReference type="NCBI Taxonomy" id="2975273"/>
    <lineage>
        <taxon>Bacteria</taxon>
        <taxon>Pseudomonadati</taxon>
        <taxon>Bacteroidota</taxon>
        <taxon>Cytophagia</taxon>
        <taxon>Cytophagales</taxon>
        <taxon>Cyclobacteriaceae</taxon>
        <taxon>Algoriphagus</taxon>
    </lineage>
</organism>
<keyword evidence="1" id="KW-1133">Transmembrane helix</keyword>
<dbReference type="EMBL" id="JANWGH010000003">
    <property type="protein sequence ID" value="MCS5491402.1"/>
    <property type="molecule type" value="Genomic_DNA"/>
</dbReference>
<gene>
    <name evidence="2" type="ORF">NY014_13230</name>
</gene>
<sequence>MEKFSRILIVALVAITTFYFSSMILNVVFLKISESISINIPTLVSAILGSLLAVYITYLAVKFILKASMNSSFQYIIKGALLFGAIGFIIGFFGPLIFQPEANLGPLLGIFYTGPIGFILGAIGGFIYWKLKIHPASKEQS</sequence>
<comment type="caution">
    <text evidence="2">The sequence shown here is derived from an EMBL/GenBank/DDBJ whole genome shotgun (WGS) entry which is preliminary data.</text>
</comment>
<accession>A0ABT2G806</accession>
<evidence type="ECO:0008006" key="4">
    <source>
        <dbReference type="Google" id="ProtNLM"/>
    </source>
</evidence>
<protein>
    <recommendedName>
        <fullName evidence="4">4 TMS phage holin, superfamily IV</fullName>
    </recommendedName>
</protein>
<feature type="transmembrane region" description="Helical" evidence="1">
    <location>
        <begin position="110"/>
        <end position="129"/>
    </location>
</feature>
<feature type="transmembrane region" description="Helical" evidence="1">
    <location>
        <begin position="36"/>
        <end position="61"/>
    </location>
</feature>
<dbReference type="RefSeq" id="WP_259415062.1">
    <property type="nucleotide sequence ID" value="NZ_JANWGH010000003.1"/>
</dbReference>
<evidence type="ECO:0000256" key="1">
    <source>
        <dbReference type="SAM" id="Phobius"/>
    </source>
</evidence>
<feature type="transmembrane region" description="Helical" evidence="1">
    <location>
        <begin position="7"/>
        <end position="30"/>
    </location>
</feature>